<dbReference type="PANTHER" id="PTHR43775:SF37">
    <property type="entry name" value="SI:DKEY-61P9.11"/>
    <property type="match status" value="1"/>
</dbReference>
<evidence type="ECO:0000259" key="5">
    <source>
        <dbReference type="Pfam" id="PF00109"/>
    </source>
</evidence>
<dbReference type="Pfam" id="PF00109">
    <property type="entry name" value="ketoacyl-synt"/>
    <property type="match status" value="1"/>
</dbReference>
<evidence type="ECO:0000256" key="4">
    <source>
        <dbReference type="SAM" id="MobiDB-lite"/>
    </source>
</evidence>
<organism evidence="6">
    <name type="scientific">Octopus bimaculoides</name>
    <name type="common">California two-spotted octopus</name>
    <dbReference type="NCBI Taxonomy" id="37653"/>
    <lineage>
        <taxon>Eukaryota</taxon>
        <taxon>Metazoa</taxon>
        <taxon>Spiralia</taxon>
        <taxon>Lophotrochozoa</taxon>
        <taxon>Mollusca</taxon>
        <taxon>Cephalopoda</taxon>
        <taxon>Coleoidea</taxon>
        <taxon>Octopodiformes</taxon>
        <taxon>Octopoda</taxon>
        <taxon>Incirrata</taxon>
        <taxon>Octopodidae</taxon>
        <taxon>Octopus</taxon>
    </lineage>
</organism>
<dbReference type="PANTHER" id="PTHR43775">
    <property type="entry name" value="FATTY ACID SYNTHASE"/>
    <property type="match status" value="1"/>
</dbReference>
<evidence type="ECO:0000313" key="6">
    <source>
        <dbReference type="EMBL" id="KOF83998.1"/>
    </source>
</evidence>
<dbReference type="SUPFAM" id="SSF53901">
    <property type="entry name" value="Thiolase-like"/>
    <property type="match status" value="1"/>
</dbReference>
<dbReference type="GO" id="GO:0004312">
    <property type="term" value="F:fatty acid synthase activity"/>
    <property type="evidence" value="ECO:0007669"/>
    <property type="project" value="TreeGrafter"/>
</dbReference>
<dbReference type="InterPro" id="IPR016039">
    <property type="entry name" value="Thiolase-like"/>
</dbReference>
<dbReference type="Gene3D" id="3.40.47.10">
    <property type="match status" value="1"/>
</dbReference>
<dbReference type="InterPro" id="IPR014030">
    <property type="entry name" value="Ketoacyl_synth_N"/>
</dbReference>
<dbReference type="PROSITE" id="PS00606">
    <property type="entry name" value="KS3_1"/>
    <property type="match status" value="1"/>
</dbReference>
<accession>A0A0L8H3Z3</accession>
<dbReference type="OrthoDB" id="329835at2759"/>
<gene>
    <name evidence="6" type="ORF">OCBIM_22022879mg</name>
</gene>
<dbReference type="GO" id="GO:0006633">
    <property type="term" value="P:fatty acid biosynthetic process"/>
    <property type="evidence" value="ECO:0007669"/>
    <property type="project" value="InterPro"/>
</dbReference>
<dbReference type="AlphaFoldDB" id="A0A0L8H3Z3"/>
<keyword evidence="3" id="KW-0808">Transferase</keyword>
<keyword evidence="1" id="KW-0596">Phosphopantetheine</keyword>
<dbReference type="InterPro" id="IPR018201">
    <property type="entry name" value="Ketoacyl_synth_AS"/>
</dbReference>
<reference evidence="6" key="1">
    <citation type="submission" date="2015-07" db="EMBL/GenBank/DDBJ databases">
        <title>MeaNS - Measles Nucleotide Surveillance Program.</title>
        <authorList>
            <person name="Tran T."/>
            <person name="Druce J."/>
        </authorList>
    </citation>
    <scope>NUCLEOTIDE SEQUENCE</scope>
    <source>
        <strain evidence="6">UCB-OBI-ISO-001</strain>
        <tissue evidence="6">Gonad</tissue>
    </source>
</reference>
<keyword evidence="2" id="KW-0597">Phosphoprotein</keyword>
<dbReference type="STRING" id="37653.A0A0L8H3Z3"/>
<evidence type="ECO:0000256" key="1">
    <source>
        <dbReference type="ARBA" id="ARBA00022450"/>
    </source>
</evidence>
<dbReference type="InterPro" id="IPR050091">
    <property type="entry name" value="PKS_NRPS_Biosynth_Enz"/>
</dbReference>
<feature type="region of interest" description="Disordered" evidence="4">
    <location>
        <begin position="1"/>
        <end position="21"/>
    </location>
</feature>
<feature type="compositionally biased region" description="Polar residues" evidence="4">
    <location>
        <begin position="9"/>
        <end position="21"/>
    </location>
</feature>
<feature type="domain" description="Beta-ketoacyl synthase-like N-terminal" evidence="5">
    <location>
        <begin position="18"/>
        <end position="73"/>
    </location>
</feature>
<dbReference type="EMBL" id="KQ419318">
    <property type="protein sequence ID" value="KOF83998.1"/>
    <property type="molecule type" value="Genomic_DNA"/>
</dbReference>
<protein>
    <recommendedName>
        <fullName evidence="5">Beta-ketoacyl synthase-like N-terminal domain-containing protein</fullName>
    </recommendedName>
</protein>
<proteinExistence type="predicted"/>
<name>A0A0L8H3Z3_OCTBM</name>
<sequence length="73" mass="7543">MTFNDEDAVTTSTSSESSYLNTKSEFPGRIASSFGFHGPAASVDTACSSSISALQMAILDLTVGRSDYAIVAG</sequence>
<dbReference type="GO" id="GO:0004315">
    <property type="term" value="F:3-oxoacyl-[acyl-carrier-protein] synthase activity"/>
    <property type="evidence" value="ECO:0007669"/>
    <property type="project" value="InterPro"/>
</dbReference>
<evidence type="ECO:0000256" key="3">
    <source>
        <dbReference type="ARBA" id="ARBA00022679"/>
    </source>
</evidence>
<evidence type="ECO:0000256" key="2">
    <source>
        <dbReference type="ARBA" id="ARBA00022553"/>
    </source>
</evidence>